<dbReference type="EMBL" id="JBBPFD010000009">
    <property type="protein sequence ID" value="KAK7912529.1"/>
    <property type="molecule type" value="Genomic_DNA"/>
</dbReference>
<evidence type="ECO:0000256" key="3">
    <source>
        <dbReference type="ARBA" id="ARBA00022525"/>
    </source>
</evidence>
<accession>A0AAW0P1K8</accession>
<comment type="function">
    <text evidence="6">Endogenous activator of intestinal guanylate cyclase. It stimulates this enzyme through the same receptor binding region as the heat-stable enterotoxins. May be a potent physiological regulator of intestinal fluid and electrolyte transport. May be an autocrine/paracrine regulator of intestinal salt and water transport.</text>
</comment>
<feature type="chain" id="PRO_5043878054" description="Guanylate cyclase activator 2B" evidence="8">
    <location>
        <begin position="22"/>
        <end position="128"/>
    </location>
</feature>
<gene>
    <name evidence="9" type="ORF">WMY93_012740</name>
</gene>
<dbReference type="AlphaFoldDB" id="A0AAW0P1K8"/>
<evidence type="ECO:0000256" key="8">
    <source>
        <dbReference type="SAM" id="SignalP"/>
    </source>
</evidence>
<dbReference type="GO" id="GO:0030250">
    <property type="term" value="F:guanylate cyclase activator activity"/>
    <property type="evidence" value="ECO:0007669"/>
    <property type="project" value="InterPro"/>
</dbReference>
<dbReference type="PANTHER" id="PTHR11318:SF4">
    <property type="entry name" value="GUANYLATE CYCLASE ACTIVATOR 2B"/>
    <property type="match status" value="1"/>
</dbReference>
<evidence type="ECO:0000256" key="6">
    <source>
        <dbReference type="ARBA" id="ARBA00037765"/>
    </source>
</evidence>
<proteinExistence type="inferred from homology"/>
<dbReference type="SUPFAM" id="SSF89890">
    <property type="entry name" value="Proguanylin"/>
    <property type="match status" value="1"/>
</dbReference>
<evidence type="ECO:0000313" key="10">
    <source>
        <dbReference type="Proteomes" id="UP001460270"/>
    </source>
</evidence>
<name>A0AAW0P1K8_9GOBI</name>
<protein>
    <recommendedName>
        <fullName evidence="7">Guanylate cyclase activator 2B</fullName>
    </recommendedName>
</protein>
<dbReference type="InterPro" id="IPR000879">
    <property type="entry name" value="Guanylin"/>
</dbReference>
<evidence type="ECO:0000313" key="9">
    <source>
        <dbReference type="EMBL" id="KAK7912529.1"/>
    </source>
</evidence>
<keyword evidence="3" id="KW-0964">Secreted</keyword>
<dbReference type="PANTHER" id="PTHR11318">
    <property type="entry name" value="GUANYLIN FAMILY MEMBER"/>
    <property type="match status" value="1"/>
</dbReference>
<comment type="similarity">
    <text evidence="2">Belongs to the guanylin family.</text>
</comment>
<evidence type="ECO:0000256" key="5">
    <source>
        <dbReference type="ARBA" id="ARBA00023157"/>
    </source>
</evidence>
<evidence type="ECO:0000256" key="7">
    <source>
        <dbReference type="ARBA" id="ARBA00041176"/>
    </source>
</evidence>
<organism evidence="9 10">
    <name type="scientific">Mugilogobius chulae</name>
    <name type="common">yellowstripe goby</name>
    <dbReference type="NCBI Taxonomy" id="88201"/>
    <lineage>
        <taxon>Eukaryota</taxon>
        <taxon>Metazoa</taxon>
        <taxon>Chordata</taxon>
        <taxon>Craniata</taxon>
        <taxon>Vertebrata</taxon>
        <taxon>Euteleostomi</taxon>
        <taxon>Actinopterygii</taxon>
        <taxon>Neopterygii</taxon>
        <taxon>Teleostei</taxon>
        <taxon>Neoteleostei</taxon>
        <taxon>Acanthomorphata</taxon>
        <taxon>Gobiaria</taxon>
        <taxon>Gobiiformes</taxon>
        <taxon>Gobioidei</taxon>
        <taxon>Gobiidae</taxon>
        <taxon>Gobionellinae</taxon>
        <taxon>Mugilogobius</taxon>
    </lineage>
</organism>
<keyword evidence="10" id="KW-1185">Reference proteome</keyword>
<dbReference type="Proteomes" id="UP001460270">
    <property type="component" value="Unassembled WGS sequence"/>
</dbReference>
<dbReference type="Gene3D" id="3.90.1450.10">
    <property type="entry name" value="Guanylin"/>
    <property type="match status" value="1"/>
</dbReference>
<reference evidence="10" key="1">
    <citation type="submission" date="2024-04" db="EMBL/GenBank/DDBJ databases">
        <title>Salinicola lusitanus LLJ914,a marine bacterium isolated from the Okinawa Trough.</title>
        <authorList>
            <person name="Li J."/>
        </authorList>
    </citation>
    <scope>NUCLEOTIDE SEQUENCE [LARGE SCALE GENOMIC DNA]</scope>
</reference>
<keyword evidence="5" id="KW-1015">Disulfide bond</keyword>
<comment type="caution">
    <text evidence="9">The sequence shown here is derived from an EMBL/GenBank/DDBJ whole genome shotgun (WGS) entry which is preliminary data.</text>
</comment>
<dbReference type="InterPro" id="IPR036382">
    <property type="entry name" value="Guanylin_sf"/>
</dbReference>
<sequence>MKTTVVAVAVLILALGWTSEAVEVEENGMSFSLEAVRRLQELTDNNMLAAKQNPRLRSSTVSLCADPMLPQEFLPCADREGHPHHWPDWQWFLWTCVRFVPSLPALAVKIIPPCNKMTDPIIISLYYL</sequence>
<feature type="signal peptide" evidence="8">
    <location>
        <begin position="1"/>
        <end position="21"/>
    </location>
</feature>
<dbReference type="GO" id="GO:0005576">
    <property type="term" value="C:extracellular region"/>
    <property type="evidence" value="ECO:0007669"/>
    <property type="project" value="UniProtKB-SubCell"/>
</dbReference>
<evidence type="ECO:0000256" key="1">
    <source>
        <dbReference type="ARBA" id="ARBA00004613"/>
    </source>
</evidence>
<evidence type="ECO:0000256" key="4">
    <source>
        <dbReference type="ARBA" id="ARBA00022729"/>
    </source>
</evidence>
<comment type="subcellular location">
    <subcellularLocation>
        <location evidence="1">Secreted</location>
    </subcellularLocation>
</comment>
<evidence type="ECO:0000256" key="2">
    <source>
        <dbReference type="ARBA" id="ARBA00009883"/>
    </source>
</evidence>
<dbReference type="Pfam" id="PF02058">
    <property type="entry name" value="Guanylin"/>
    <property type="match status" value="1"/>
</dbReference>
<keyword evidence="4 8" id="KW-0732">Signal</keyword>